<dbReference type="SUPFAM" id="SSF55804">
    <property type="entry name" value="Phoshotransferase/anion transport protein"/>
    <property type="match status" value="1"/>
</dbReference>
<dbReference type="PROSITE" id="PS51094">
    <property type="entry name" value="PTS_EIIA_TYPE_2"/>
    <property type="match status" value="1"/>
</dbReference>
<dbReference type="GO" id="GO:0009401">
    <property type="term" value="P:phosphoenolpyruvate-dependent sugar phosphotransferase system"/>
    <property type="evidence" value="ECO:0007669"/>
    <property type="project" value="UniProtKB-KW"/>
</dbReference>
<evidence type="ECO:0000256" key="3">
    <source>
        <dbReference type="ARBA" id="ARBA00022448"/>
    </source>
</evidence>
<evidence type="ECO:0000313" key="13">
    <source>
        <dbReference type="EMBL" id="CEI81125.1"/>
    </source>
</evidence>
<evidence type="ECO:0000256" key="6">
    <source>
        <dbReference type="ARBA" id="ARBA00022679"/>
    </source>
</evidence>
<keyword evidence="3" id="KW-0813">Transport</keyword>
<evidence type="ECO:0000256" key="7">
    <source>
        <dbReference type="ARBA" id="ARBA00022683"/>
    </source>
</evidence>
<dbReference type="RefSeq" id="WP_042530067.1">
    <property type="nucleotide sequence ID" value="NZ_CAXOIH010000003.1"/>
</dbReference>
<keyword evidence="6 13" id="KW-0808">Transferase</keyword>
<keyword evidence="7" id="KW-0598">Phosphotransferase system</keyword>
<proteinExistence type="predicted"/>
<evidence type="ECO:0000256" key="9">
    <source>
        <dbReference type="ARBA" id="ARBA00029908"/>
    </source>
</evidence>
<comment type="function">
    <text evidence="1">The phosphoenolpyruvate-dependent sugar phosphotransferase system (sugar PTS), a major carbohydrate active transport system, catalyzes the phosphorylation of incoming sugar substrates concomitantly with their translocation across the cell membrane. The enzyme II CmtAB PTS system is involved in D-mannitol transport.</text>
</comment>
<sequence length="146" mass="15671">MTKEILSAENIELGVQLASKEEAVRYVGGILLNNGYVKESYIDKMLEREAIATTFMGNALAIPHGTEDAKKEVLATGLSVVTVPDGVDFGDGNIVKLLIGIAGKGDEHLEILSQIAIICSEEENVEKLTQAATKEEIIATLNEVND</sequence>
<dbReference type="InterPro" id="IPR002178">
    <property type="entry name" value="PTS_EIIA_type-2_dom"/>
</dbReference>
<keyword evidence="14" id="KW-1185">Reference proteome</keyword>
<dbReference type="PANTHER" id="PTHR30181:SF2">
    <property type="entry name" value="PTS SYSTEM MANNITOL-SPECIFIC EIICBA COMPONENT"/>
    <property type="match status" value="1"/>
</dbReference>
<keyword evidence="5" id="KW-0762">Sugar transport</keyword>
<evidence type="ECO:0000256" key="8">
    <source>
        <dbReference type="ARBA" id="ARBA00022777"/>
    </source>
</evidence>
<evidence type="ECO:0000256" key="1">
    <source>
        <dbReference type="ARBA" id="ARBA00002434"/>
    </source>
</evidence>
<evidence type="ECO:0000256" key="10">
    <source>
        <dbReference type="ARBA" id="ARBA00030956"/>
    </source>
</evidence>
<evidence type="ECO:0000256" key="11">
    <source>
        <dbReference type="ARBA" id="ARBA00030962"/>
    </source>
</evidence>
<gene>
    <name evidence="13" type="primary">mtlF</name>
    <name evidence="13" type="ORF">BN997_00942</name>
</gene>
<evidence type="ECO:0000313" key="14">
    <source>
        <dbReference type="Proteomes" id="UP000040453"/>
    </source>
</evidence>
<dbReference type="OrthoDB" id="1640042at2"/>
<evidence type="ECO:0000256" key="4">
    <source>
        <dbReference type="ARBA" id="ARBA00022553"/>
    </source>
</evidence>
<dbReference type="EMBL" id="CDGG01000001">
    <property type="protein sequence ID" value="CEI81125.1"/>
    <property type="molecule type" value="Genomic_DNA"/>
</dbReference>
<dbReference type="Proteomes" id="UP000040453">
    <property type="component" value="Unassembled WGS sequence"/>
</dbReference>
<dbReference type="Gene3D" id="3.40.930.10">
    <property type="entry name" value="Mannitol-specific EII, Chain A"/>
    <property type="match status" value="1"/>
</dbReference>
<accession>A0A0A1M743</accession>
<dbReference type="GO" id="GO:0090563">
    <property type="term" value="F:protein-phosphocysteine-sugar phosphotransferase activity"/>
    <property type="evidence" value="ECO:0007669"/>
    <property type="project" value="TreeGrafter"/>
</dbReference>
<dbReference type="AlphaFoldDB" id="A0A0A1M743"/>
<organism evidence="13 14">
    <name type="scientific">Oceanobacillus oncorhynchi</name>
    <dbReference type="NCBI Taxonomy" id="545501"/>
    <lineage>
        <taxon>Bacteria</taxon>
        <taxon>Bacillati</taxon>
        <taxon>Bacillota</taxon>
        <taxon>Bacilli</taxon>
        <taxon>Bacillales</taxon>
        <taxon>Bacillaceae</taxon>
        <taxon>Oceanobacillus</taxon>
    </lineage>
</organism>
<protein>
    <recommendedName>
        <fullName evidence="2">Mannitol-specific phosphotransferase enzyme IIA component</fullName>
    </recommendedName>
    <alternativeName>
        <fullName evidence="10">EIIA</fullName>
    </alternativeName>
    <alternativeName>
        <fullName evidence="11">EIII</fullName>
    </alternativeName>
    <alternativeName>
        <fullName evidence="9">PTS system mannitol-specific EIIA component</fullName>
    </alternativeName>
</protein>
<evidence type="ECO:0000259" key="12">
    <source>
        <dbReference type="PROSITE" id="PS51094"/>
    </source>
</evidence>
<evidence type="ECO:0000256" key="5">
    <source>
        <dbReference type="ARBA" id="ARBA00022597"/>
    </source>
</evidence>
<reference evidence="13 14" key="1">
    <citation type="submission" date="2014-11" db="EMBL/GenBank/DDBJ databases">
        <authorList>
            <person name="Urmite Genomes Urmite Genomes"/>
        </authorList>
    </citation>
    <scope>NUCLEOTIDE SEQUENCE [LARGE SCALE GENOMIC DNA]</scope>
    <source>
        <strain evidence="13 14">Oc5</strain>
    </source>
</reference>
<dbReference type="PANTHER" id="PTHR30181">
    <property type="entry name" value="MANNITOL PERMEASE IIC COMPONENT"/>
    <property type="match status" value="1"/>
</dbReference>
<dbReference type="InterPro" id="IPR050893">
    <property type="entry name" value="Sugar_PTS"/>
</dbReference>
<dbReference type="InterPro" id="IPR016152">
    <property type="entry name" value="PTrfase/Anion_transptr"/>
</dbReference>
<evidence type="ECO:0000256" key="2">
    <source>
        <dbReference type="ARBA" id="ARBA00014783"/>
    </source>
</evidence>
<feature type="domain" description="PTS EIIA type-2" evidence="12">
    <location>
        <begin position="4"/>
        <end position="144"/>
    </location>
</feature>
<dbReference type="PROSITE" id="PS00372">
    <property type="entry name" value="PTS_EIIA_TYPE_2_HIS"/>
    <property type="match status" value="1"/>
</dbReference>
<name>A0A0A1M743_9BACI</name>
<dbReference type="STRING" id="545501.BN997_00942"/>
<dbReference type="GO" id="GO:0005886">
    <property type="term" value="C:plasma membrane"/>
    <property type="evidence" value="ECO:0007669"/>
    <property type="project" value="TreeGrafter"/>
</dbReference>
<dbReference type="Pfam" id="PF00359">
    <property type="entry name" value="PTS_EIIA_2"/>
    <property type="match status" value="1"/>
</dbReference>
<keyword evidence="4" id="KW-0597">Phosphoprotein</keyword>
<dbReference type="GO" id="GO:0016301">
    <property type="term" value="F:kinase activity"/>
    <property type="evidence" value="ECO:0007669"/>
    <property type="project" value="UniProtKB-KW"/>
</dbReference>
<dbReference type="CDD" id="cd00211">
    <property type="entry name" value="PTS_IIA_fru"/>
    <property type="match status" value="1"/>
</dbReference>
<keyword evidence="8" id="KW-0418">Kinase</keyword>